<reference evidence="1" key="1">
    <citation type="journal article" date="2014" name="Front. Microbiol.">
        <title>High frequency of phylogenetically diverse reductive dehalogenase-homologous genes in deep subseafloor sedimentary metagenomes.</title>
        <authorList>
            <person name="Kawai M."/>
            <person name="Futagami T."/>
            <person name="Toyoda A."/>
            <person name="Takaki Y."/>
            <person name="Nishi S."/>
            <person name="Hori S."/>
            <person name="Arai W."/>
            <person name="Tsubouchi T."/>
            <person name="Morono Y."/>
            <person name="Uchiyama I."/>
            <person name="Ito T."/>
            <person name="Fujiyama A."/>
            <person name="Inagaki F."/>
            <person name="Takami H."/>
        </authorList>
    </citation>
    <scope>NUCLEOTIDE SEQUENCE</scope>
    <source>
        <strain evidence="1">Expedition CK06-06</strain>
    </source>
</reference>
<name>X1RA66_9ZZZZ</name>
<gene>
    <name evidence="1" type="ORF">S12H4_08220</name>
</gene>
<sequence length="181" mass="21018">MLPTIENTQNRNLPRAVAARGSFVLSRSIVLEHQDHARRLTRAATDEFGAFLSRPQWDWYTTHTFKAEYVSPREADTHYFAWLNSLCLAARVRGLDRPFWFRGTEYQDRGTLHFHSLIGGVGDIRRLLFKDFWELHGFARVEKYEPGKGANFYVGKYLTKTAADIRFSHNLKHELSGQVET</sequence>
<proteinExistence type="predicted"/>
<organism evidence="1">
    <name type="scientific">marine sediment metagenome</name>
    <dbReference type="NCBI Taxonomy" id="412755"/>
    <lineage>
        <taxon>unclassified sequences</taxon>
        <taxon>metagenomes</taxon>
        <taxon>ecological metagenomes</taxon>
    </lineage>
</organism>
<dbReference type="EMBL" id="BARW01003148">
    <property type="protein sequence ID" value="GAI63926.1"/>
    <property type="molecule type" value="Genomic_DNA"/>
</dbReference>
<comment type="caution">
    <text evidence="1">The sequence shown here is derived from an EMBL/GenBank/DDBJ whole genome shotgun (WGS) entry which is preliminary data.</text>
</comment>
<evidence type="ECO:0000313" key="1">
    <source>
        <dbReference type="EMBL" id="GAI63926.1"/>
    </source>
</evidence>
<protein>
    <submittedName>
        <fullName evidence="1">Uncharacterized protein</fullName>
    </submittedName>
</protein>
<accession>X1RA66</accession>
<dbReference type="AlphaFoldDB" id="X1RA66"/>